<name>A0ABQ9Y306_9EUKA</name>
<reference evidence="1 2" key="1">
    <citation type="journal article" date="2022" name="bioRxiv">
        <title>Genomics of Preaxostyla Flagellates Illuminates Evolutionary Transitions and the Path Towards Mitochondrial Loss.</title>
        <authorList>
            <person name="Novak L.V.F."/>
            <person name="Treitli S.C."/>
            <person name="Pyrih J."/>
            <person name="Halakuc P."/>
            <person name="Pipaliya S.V."/>
            <person name="Vacek V."/>
            <person name="Brzon O."/>
            <person name="Soukal P."/>
            <person name="Eme L."/>
            <person name="Dacks J.B."/>
            <person name="Karnkowska A."/>
            <person name="Elias M."/>
            <person name="Hampl V."/>
        </authorList>
    </citation>
    <scope>NUCLEOTIDE SEQUENCE [LARGE SCALE GENOMIC DNA]</scope>
    <source>
        <strain evidence="1">NAU3</strain>
        <tissue evidence="1">Gut</tissue>
    </source>
</reference>
<dbReference type="Proteomes" id="UP001281761">
    <property type="component" value="Unassembled WGS sequence"/>
</dbReference>
<comment type="caution">
    <text evidence="1">The sequence shown here is derived from an EMBL/GenBank/DDBJ whole genome shotgun (WGS) entry which is preliminary data.</text>
</comment>
<evidence type="ECO:0000313" key="1">
    <source>
        <dbReference type="EMBL" id="KAK2958120.1"/>
    </source>
</evidence>
<sequence>MHPPPKCIATAAMTSSQTDWTSSIEEFLLPTRSQNLVDTPILFEMIMILHNAVLLSSTDVLKMLTTSGNVSPQRVRDVMLQEALIPIEPALVMTSRNPLILSWIDGCKESLRFLTKIFELSAYHQPTLNYLTDSRLSVIFQSLFAKVEDNNTHILCLNSIHSNFIKWKAFGTAIMHRGKIMLQTLKREGFEDDLEQGLFRNTSTTLGSDAQFRSFRMMNRMGTNGFCPRIIHT</sequence>
<protein>
    <submittedName>
        <fullName evidence="1">Uncharacterized protein</fullName>
    </submittedName>
</protein>
<proteinExistence type="predicted"/>
<gene>
    <name evidence="1" type="ORF">BLNAU_6824</name>
</gene>
<evidence type="ECO:0000313" key="2">
    <source>
        <dbReference type="Proteomes" id="UP001281761"/>
    </source>
</evidence>
<accession>A0ABQ9Y306</accession>
<dbReference type="EMBL" id="JARBJD010000040">
    <property type="protein sequence ID" value="KAK2958120.1"/>
    <property type="molecule type" value="Genomic_DNA"/>
</dbReference>
<keyword evidence="2" id="KW-1185">Reference proteome</keyword>
<organism evidence="1 2">
    <name type="scientific">Blattamonas nauphoetae</name>
    <dbReference type="NCBI Taxonomy" id="2049346"/>
    <lineage>
        <taxon>Eukaryota</taxon>
        <taxon>Metamonada</taxon>
        <taxon>Preaxostyla</taxon>
        <taxon>Oxymonadida</taxon>
        <taxon>Blattamonas</taxon>
    </lineage>
</organism>